<dbReference type="InterPro" id="IPR029063">
    <property type="entry name" value="SAM-dependent_MTases_sf"/>
</dbReference>
<dbReference type="InterPro" id="IPR051128">
    <property type="entry name" value="EgtD_Methyltrsf_superfamily"/>
</dbReference>
<keyword evidence="1 4" id="KW-0489">Methyltransferase</keyword>
<proteinExistence type="predicted"/>
<dbReference type="Proteomes" id="UP001310692">
    <property type="component" value="Unassembled WGS sequence"/>
</dbReference>
<reference evidence="4 5" key="1">
    <citation type="submission" date="2024-01" db="EMBL/GenBank/DDBJ databases">
        <title>Hyphobacterium bacterium isolated from marine sediment.</title>
        <authorList>
            <person name="Zhao S."/>
        </authorList>
    </citation>
    <scope>NUCLEOTIDE SEQUENCE [LARGE SCALE GENOMIC DNA]</scope>
    <source>
        <strain evidence="4 5">Y60-23</strain>
    </source>
</reference>
<dbReference type="NCBIfam" id="TIGR03438">
    <property type="entry name" value="egtD_ergothio"/>
    <property type="match status" value="1"/>
</dbReference>
<keyword evidence="2 4" id="KW-0808">Transferase</keyword>
<dbReference type="EC" id="2.1.1.44" evidence="4"/>
<dbReference type="GO" id="GO:0032259">
    <property type="term" value="P:methylation"/>
    <property type="evidence" value="ECO:0007669"/>
    <property type="project" value="UniProtKB-KW"/>
</dbReference>
<gene>
    <name evidence="4" type="primary">egtD</name>
    <name evidence="4" type="ORF">V0U35_03050</name>
</gene>
<dbReference type="Pfam" id="PF10017">
    <property type="entry name" value="Methyltransf_33"/>
    <property type="match status" value="1"/>
</dbReference>
<dbReference type="InterPro" id="IPR035094">
    <property type="entry name" value="EgtD"/>
</dbReference>
<evidence type="ECO:0000313" key="5">
    <source>
        <dbReference type="Proteomes" id="UP001310692"/>
    </source>
</evidence>
<sequence>MTEARTAEGVSTDQLAFFSDLHPPSSDFRRDVLEGLAATPKTIPPKYFYDRRGSALFDDITDTPEYYVMRTELALLDRISDEIAKRAGPGAVVIEPGSGSSTKIDKLLGSLDDPAAYVGLDISKDHLLAACEDLSRRWPSLKIGAICADFTRHVDLHDMPIPEGRRLVFFPGSTIGNFEPDEARELLKGIRDWLRPEDGFLIGVDRVKPRGVLEAAYDDAGGVTADFNLNLLTRINRELDGTIDTAAFEHRSIWNDAKSRIEMHLVATRDMDFTVSEQAFTMTKGETIHTENSHKFTVASFQALARSAGLEPVADWSDDDSYFTLHWLECGAEAW</sequence>
<name>A0ABU7LVQ7_9PROT</name>
<dbReference type="RefSeq" id="WP_330195179.1">
    <property type="nucleotide sequence ID" value="NZ_JAZDRO010000001.1"/>
</dbReference>
<evidence type="ECO:0000259" key="3">
    <source>
        <dbReference type="Pfam" id="PF10017"/>
    </source>
</evidence>
<dbReference type="EMBL" id="JAZDRO010000001">
    <property type="protein sequence ID" value="MEE2565646.1"/>
    <property type="molecule type" value="Genomic_DNA"/>
</dbReference>
<evidence type="ECO:0000313" key="4">
    <source>
        <dbReference type="EMBL" id="MEE2565646.1"/>
    </source>
</evidence>
<dbReference type="InterPro" id="IPR019257">
    <property type="entry name" value="MeTrfase_dom"/>
</dbReference>
<dbReference type="PANTHER" id="PTHR43397">
    <property type="entry name" value="ERGOTHIONEINE BIOSYNTHESIS PROTEIN 1"/>
    <property type="match status" value="1"/>
</dbReference>
<dbReference type="PIRSF" id="PIRSF018005">
    <property type="entry name" value="UCP018005"/>
    <property type="match status" value="1"/>
</dbReference>
<comment type="caution">
    <text evidence="4">The sequence shown here is derived from an EMBL/GenBank/DDBJ whole genome shotgun (WGS) entry which is preliminary data.</text>
</comment>
<dbReference type="GO" id="GO:0052706">
    <property type="term" value="F:L-histidine N(alpha)-methyltransferase activity"/>
    <property type="evidence" value="ECO:0007669"/>
    <property type="project" value="UniProtKB-EC"/>
</dbReference>
<feature type="domain" description="Histidine-specific methyltransferase SAM-dependent" evidence="3">
    <location>
        <begin position="28"/>
        <end position="329"/>
    </location>
</feature>
<keyword evidence="5" id="KW-1185">Reference proteome</keyword>
<evidence type="ECO:0000256" key="1">
    <source>
        <dbReference type="ARBA" id="ARBA00022603"/>
    </source>
</evidence>
<dbReference type="Gene3D" id="3.40.50.150">
    <property type="entry name" value="Vaccinia Virus protein VP39"/>
    <property type="match status" value="1"/>
</dbReference>
<evidence type="ECO:0000256" key="2">
    <source>
        <dbReference type="ARBA" id="ARBA00022679"/>
    </source>
</evidence>
<dbReference type="SUPFAM" id="SSF53335">
    <property type="entry name" value="S-adenosyl-L-methionine-dependent methyltransferases"/>
    <property type="match status" value="1"/>
</dbReference>
<accession>A0ABU7LVQ7</accession>
<protein>
    <submittedName>
        <fullName evidence="4">L-histidine N(Alpha)-methyltransferase</fullName>
        <ecNumber evidence="4">2.1.1.44</ecNumber>
    </submittedName>
</protein>
<dbReference type="PANTHER" id="PTHR43397:SF1">
    <property type="entry name" value="ERGOTHIONEINE BIOSYNTHESIS PROTEIN 1"/>
    <property type="match status" value="1"/>
</dbReference>
<organism evidence="4 5">
    <name type="scientific">Hyphobacterium marinum</name>
    <dbReference type="NCBI Taxonomy" id="3116574"/>
    <lineage>
        <taxon>Bacteria</taxon>
        <taxon>Pseudomonadati</taxon>
        <taxon>Pseudomonadota</taxon>
        <taxon>Alphaproteobacteria</taxon>
        <taxon>Maricaulales</taxon>
        <taxon>Maricaulaceae</taxon>
        <taxon>Hyphobacterium</taxon>
    </lineage>
</organism>
<dbReference type="InterPro" id="IPR017804">
    <property type="entry name" value="MeTrfase_EgtD-like"/>
</dbReference>